<feature type="transmembrane region" description="Helical" evidence="6">
    <location>
        <begin position="490"/>
        <end position="510"/>
    </location>
</feature>
<proteinExistence type="predicted"/>
<sequence>MSTPEPSSSNMPTSVPGSIRLLPSPKNRPPSRQNMTPRMSRSSVTAHFPGVILAKNKKTTSDGTIILEPQPDDSNNDPLNWPAWRRNLALVALGFYSMVGGGLPPIVAAGFTDISQEFEVGIESVSLVAGLCMMGLGIGAMLVSPLAILYGKRPVYLVSASILIATSLWASWAPSLGSLLAARVFQGISASPIECLPCGTVAEMFFLHERAYRIGIYTLLLLSGQNLSPIISAAIIQRTIAAIVGLNFMLLFFLVPETFWDRTATRRSSIAASLVRRLSSYPTRWWPYKSSNNREDASSEDDASTSRASQRSVLRKPAKTDQDYDLAEDCSGHVEVELWPVPGNAITYPAEVKRLSTIDSSGRKPSVQVSKRSVVGFAQRLKPYHGRLSQESFLRVMLRPFVLFAYPNVLWAAVIYSCSVGWLVVISETLAMIFRNPSTYNFTALQTGLVYLSPFVGSLLGAGVASKISDLVVKFMARRNGGIYEPEFRLLMGSPILFTTCMGLMGFGWSAQLGNHWIVPTWFFGMVSFGCSLGMTTSLTFCVDSCREYVGEAMVTLNISKNIFHGFIFSLFVADWMAAEGPREMYVWLGVIHLVILLSTIPMYIYGKRSRMWMVRRNLMERL</sequence>
<dbReference type="Gene3D" id="1.20.1250.20">
    <property type="entry name" value="MFS general substrate transporter like domains"/>
    <property type="match status" value="1"/>
</dbReference>
<feature type="transmembrane region" description="Helical" evidence="6">
    <location>
        <begin position="155"/>
        <end position="172"/>
    </location>
</feature>
<feature type="region of interest" description="Disordered" evidence="5">
    <location>
        <begin position="1"/>
        <end position="43"/>
    </location>
</feature>
<dbReference type="Pfam" id="PF07690">
    <property type="entry name" value="MFS_1"/>
    <property type="match status" value="1"/>
</dbReference>
<evidence type="ECO:0000256" key="6">
    <source>
        <dbReference type="SAM" id="Phobius"/>
    </source>
</evidence>
<dbReference type="PANTHER" id="PTHR23502:SF4">
    <property type="entry name" value="MAJOR FACILITATOR SUPERFAMILY (MFS) PROFILE DOMAIN-CONTAINING PROTEIN-RELATED"/>
    <property type="match status" value="1"/>
</dbReference>
<feature type="transmembrane region" description="Helical" evidence="6">
    <location>
        <begin position="522"/>
        <end position="543"/>
    </location>
</feature>
<protein>
    <submittedName>
        <fullName evidence="7">Major facilitator superfamily domain-containing protein</fullName>
    </submittedName>
</protein>
<dbReference type="OrthoDB" id="4500315at2759"/>
<dbReference type="Proteomes" id="UP000813444">
    <property type="component" value="Unassembled WGS sequence"/>
</dbReference>
<evidence type="ECO:0000313" key="7">
    <source>
        <dbReference type="EMBL" id="KAH7304916.1"/>
    </source>
</evidence>
<dbReference type="PANTHER" id="PTHR23502">
    <property type="entry name" value="MAJOR FACILITATOR SUPERFAMILY"/>
    <property type="match status" value="1"/>
</dbReference>
<evidence type="ECO:0000313" key="8">
    <source>
        <dbReference type="Proteomes" id="UP000813444"/>
    </source>
</evidence>
<feature type="transmembrane region" description="Helical" evidence="6">
    <location>
        <begin position="563"/>
        <end position="579"/>
    </location>
</feature>
<feature type="transmembrane region" description="Helical" evidence="6">
    <location>
        <begin position="401"/>
        <end position="425"/>
    </location>
</feature>
<feature type="transmembrane region" description="Helical" evidence="6">
    <location>
        <begin position="127"/>
        <end position="148"/>
    </location>
</feature>
<accession>A0A8K0SFC2</accession>
<dbReference type="InterPro" id="IPR011701">
    <property type="entry name" value="MFS"/>
</dbReference>
<evidence type="ECO:0000256" key="1">
    <source>
        <dbReference type="ARBA" id="ARBA00004141"/>
    </source>
</evidence>
<keyword evidence="4 6" id="KW-0472">Membrane</keyword>
<dbReference type="InterPro" id="IPR036259">
    <property type="entry name" value="MFS_trans_sf"/>
</dbReference>
<feature type="transmembrane region" description="Helical" evidence="6">
    <location>
        <begin position="88"/>
        <end position="107"/>
    </location>
</feature>
<feature type="transmembrane region" description="Helical" evidence="6">
    <location>
        <begin position="585"/>
        <end position="607"/>
    </location>
</feature>
<dbReference type="GO" id="GO:0005886">
    <property type="term" value="C:plasma membrane"/>
    <property type="evidence" value="ECO:0007669"/>
    <property type="project" value="TreeGrafter"/>
</dbReference>
<keyword evidence="3 6" id="KW-1133">Transmembrane helix</keyword>
<evidence type="ECO:0000256" key="2">
    <source>
        <dbReference type="ARBA" id="ARBA00022692"/>
    </source>
</evidence>
<feature type="transmembrane region" description="Helical" evidence="6">
    <location>
        <begin position="445"/>
        <end position="469"/>
    </location>
</feature>
<dbReference type="SUPFAM" id="SSF103473">
    <property type="entry name" value="MFS general substrate transporter"/>
    <property type="match status" value="1"/>
</dbReference>
<comment type="subcellular location">
    <subcellularLocation>
        <location evidence="1">Membrane</location>
        <topology evidence="1">Multi-pass membrane protein</topology>
    </subcellularLocation>
</comment>
<evidence type="ECO:0000256" key="5">
    <source>
        <dbReference type="SAM" id="MobiDB-lite"/>
    </source>
</evidence>
<keyword evidence="2 6" id="KW-0812">Transmembrane</keyword>
<feature type="region of interest" description="Disordered" evidence="5">
    <location>
        <begin position="290"/>
        <end position="320"/>
    </location>
</feature>
<feature type="transmembrane region" description="Helical" evidence="6">
    <location>
        <begin position="242"/>
        <end position="260"/>
    </location>
</feature>
<evidence type="ECO:0000256" key="4">
    <source>
        <dbReference type="ARBA" id="ARBA00023136"/>
    </source>
</evidence>
<keyword evidence="8" id="KW-1185">Reference proteome</keyword>
<dbReference type="AlphaFoldDB" id="A0A8K0SFC2"/>
<feature type="compositionally biased region" description="Polar residues" evidence="5">
    <location>
        <begin position="1"/>
        <end position="16"/>
    </location>
</feature>
<reference evidence="7" key="1">
    <citation type="journal article" date="2021" name="Nat. Commun.">
        <title>Genetic determinants of endophytism in the Arabidopsis root mycobiome.</title>
        <authorList>
            <person name="Mesny F."/>
            <person name="Miyauchi S."/>
            <person name="Thiergart T."/>
            <person name="Pickel B."/>
            <person name="Atanasova L."/>
            <person name="Karlsson M."/>
            <person name="Huettel B."/>
            <person name="Barry K.W."/>
            <person name="Haridas S."/>
            <person name="Chen C."/>
            <person name="Bauer D."/>
            <person name="Andreopoulos W."/>
            <person name="Pangilinan J."/>
            <person name="LaButti K."/>
            <person name="Riley R."/>
            <person name="Lipzen A."/>
            <person name="Clum A."/>
            <person name="Drula E."/>
            <person name="Henrissat B."/>
            <person name="Kohler A."/>
            <person name="Grigoriev I.V."/>
            <person name="Martin F.M."/>
            <person name="Hacquard S."/>
        </authorList>
    </citation>
    <scope>NUCLEOTIDE SEQUENCE</scope>
    <source>
        <strain evidence="7">MPI-CAGE-CH-0235</strain>
    </source>
</reference>
<dbReference type="EMBL" id="JAGPNK010000020">
    <property type="protein sequence ID" value="KAH7304916.1"/>
    <property type="molecule type" value="Genomic_DNA"/>
</dbReference>
<dbReference type="FunFam" id="1.20.1250.20:FF:000396">
    <property type="entry name" value="MFS general substrate transporter"/>
    <property type="match status" value="1"/>
</dbReference>
<comment type="caution">
    <text evidence="7">The sequence shown here is derived from an EMBL/GenBank/DDBJ whole genome shotgun (WGS) entry which is preliminary data.</text>
</comment>
<feature type="compositionally biased region" description="Polar residues" evidence="5">
    <location>
        <begin position="30"/>
        <end position="43"/>
    </location>
</feature>
<dbReference type="GO" id="GO:0022857">
    <property type="term" value="F:transmembrane transporter activity"/>
    <property type="evidence" value="ECO:0007669"/>
    <property type="project" value="InterPro"/>
</dbReference>
<evidence type="ECO:0000256" key="3">
    <source>
        <dbReference type="ARBA" id="ARBA00022989"/>
    </source>
</evidence>
<gene>
    <name evidence="7" type="ORF">B0I35DRAFT_484112</name>
</gene>
<organism evidence="7 8">
    <name type="scientific">Stachybotrys elegans</name>
    <dbReference type="NCBI Taxonomy" id="80388"/>
    <lineage>
        <taxon>Eukaryota</taxon>
        <taxon>Fungi</taxon>
        <taxon>Dikarya</taxon>
        <taxon>Ascomycota</taxon>
        <taxon>Pezizomycotina</taxon>
        <taxon>Sordariomycetes</taxon>
        <taxon>Hypocreomycetidae</taxon>
        <taxon>Hypocreales</taxon>
        <taxon>Stachybotryaceae</taxon>
        <taxon>Stachybotrys</taxon>
    </lineage>
</organism>
<name>A0A8K0SFC2_9HYPO</name>